<proteinExistence type="predicted"/>
<reference evidence="2" key="1">
    <citation type="submission" date="2019-03" db="EMBL/GenBank/DDBJ databases">
        <title>WGS assembly of Setaria viridis.</title>
        <authorList>
            <person name="Huang P."/>
            <person name="Jenkins J."/>
            <person name="Grimwood J."/>
            <person name="Barry K."/>
            <person name="Healey A."/>
            <person name="Mamidi S."/>
            <person name="Sreedasyam A."/>
            <person name="Shu S."/>
            <person name="Feldman M."/>
            <person name="Wu J."/>
            <person name="Yu Y."/>
            <person name="Chen C."/>
            <person name="Johnson J."/>
            <person name="Rokhsar D."/>
            <person name="Baxter I."/>
            <person name="Schmutz J."/>
            <person name="Brutnell T."/>
            <person name="Kellogg E."/>
        </authorList>
    </citation>
    <scope>NUCLEOTIDE SEQUENCE [LARGE SCALE GENOMIC DNA]</scope>
</reference>
<dbReference type="Gramene" id="TKW20503">
    <property type="protein sequence ID" value="TKW20503"/>
    <property type="gene ID" value="SEVIR_4G093100v2"/>
</dbReference>
<keyword evidence="3" id="KW-1185">Reference proteome</keyword>
<organism evidence="2 3">
    <name type="scientific">Setaria viridis</name>
    <name type="common">Green bristlegrass</name>
    <name type="synonym">Setaria italica subsp. viridis</name>
    <dbReference type="NCBI Taxonomy" id="4556"/>
    <lineage>
        <taxon>Eukaryota</taxon>
        <taxon>Viridiplantae</taxon>
        <taxon>Streptophyta</taxon>
        <taxon>Embryophyta</taxon>
        <taxon>Tracheophyta</taxon>
        <taxon>Spermatophyta</taxon>
        <taxon>Magnoliopsida</taxon>
        <taxon>Liliopsida</taxon>
        <taxon>Poales</taxon>
        <taxon>Poaceae</taxon>
        <taxon>PACMAD clade</taxon>
        <taxon>Panicoideae</taxon>
        <taxon>Panicodae</taxon>
        <taxon>Paniceae</taxon>
        <taxon>Cenchrinae</taxon>
        <taxon>Setaria</taxon>
    </lineage>
</organism>
<name>A0A4U6V004_SETVI</name>
<feature type="region of interest" description="Disordered" evidence="1">
    <location>
        <begin position="1"/>
        <end position="82"/>
    </location>
</feature>
<accession>A0A4U6V004</accession>
<gene>
    <name evidence="2" type="ORF">SEVIR_4G093100v2</name>
</gene>
<sequence length="167" mass="18047">MADASRSGGIDARGRGWPETRRRVHTSAPRASTHAPSAPPPAALVDGLSPASRERSVMLPSLSPHAVPAASRRGLPRGRRSWRRRPLPPWRHEVLILVGWSLPRGSSGTSTALMLMTAYSSIHRLPRRCPDAAQPTTCSLERLTSASISAMAVKGVQVMSTSKSWRC</sequence>
<feature type="compositionally biased region" description="Basic and acidic residues" evidence="1">
    <location>
        <begin position="12"/>
        <end position="21"/>
    </location>
</feature>
<evidence type="ECO:0000256" key="1">
    <source>
        <dbReference type="SAM" id="MobiDB-lite"/>
    </source>
</evidence>
<evidence type="ECO:0000313" key="3">
    <source>
        <dbReference type="Proteomes" id="UP000298652"/>
    </source>
</evidence>
<feature type="compositionally biased region" description="Low complexity" evidence="1">
    <location>
        <begin position="27"/>
        <end position="36"/>
    </location>
</feature>
<protein>
    <submittedName>
        <fullName evidence="2">Uncharacterized protein</fullName>
    </submittedName>
</protein>
<evidence type="ECO:0000313" key="2">
    <source>
        <dbReference type="EMBL" id="TKW20503.1"/>
    </source>
</evidence>
<dbReference type="AlphaFoldDB" id="A0A4U6V004"/>
<dbReference type="EMBL" id="CM016555">
    <property type="protein sequence ID" value="TKW20503.1"/>
    <property type="molecule type" value="Genomic_DNA"/>
</dbReference>
<dbReference type="Proteomes" id="UP000298652">
    <property type="component" value="Chromosome 4"/>
</dbReference>